<gene>
    <name evidence="1" type="ORF">Pan14r_22280</name>
</gene>
<reference evidence="1 2" key="1">
    <citation type="submission" date="2019-02" db="EMBL/GenBank/DDBJ databases">
        <title>Deep-cultivation of Planctomycetes and their phenomic and genomic characterization uncovers novel biology.</title>
        <authorList>
            <person name="Wiegand S."/>
            <person name="Jogler M."/>
            <person name="Boedeker C."/>
            <person name="Pinto D."/>
            <person name="Vollmers J."/>
            <person name="Rivas-Marin E."/>
            <person name="Kohn T."/>
            <person name="Peeters S.H."/>
            <person name="Heuer A."/>
            <person name="Rast P."/>
            <person name="Oberbeckmann S."/>
            <person name="Bunk B."/>
            <person name="Jeske O."/>
            <person name="Meyerdierks A."/>
            <person name="Storesund J.E."/>
            <person name="Kallscheuer N."/>
            <person name="Luecker S."/>
            <person name="Lage O.M."/>
            <person name="Pohl T."/>
            <person name="Merkel B.J."/>
            <person name="Hornburger P."/>
            <person name="Mueller R.-W."/>
            <person name="Bruemmer F."/>
            <person name="Labrenz M."/>
            <person name="Spormann A.M."/>
            <person name="Op Den Camp H."/>
            <person name="Overmann J."/>
            <person name="Amann R."/>
            <person name="Jetten M.S.M."/>
            <person name="Mascher T."/>
            <person name="Medema M.H."/>
            <person name="Devos D.P."/>
            <person name="Kaster A.-K."/>
            <person name="Ovreas L."/>
            <person name="Rohde M."/>
            <person name="Galperin M.Y."/>
            <person name="Jogler C."/>
        </authorList>
    </citation>
    <scope>NUCLEOTIDE SEQUENCE [LARGE SCALE GENOMIC DNA]</scope>
    <source>
        <strain evidence="1 2">Pan14r</strain>
    </source>
</reference>
<dbReference type="EMBL" id="SJPL01000001">
    <property type="protein sequence ID" value="TWT69931.1"/>
    <property type="molecule type" value="Genomic_DNA"/>
</dbReference>
<organism evidence="1 2">
    <name type="scientific">Crateriforma conspicua</name>
    <dbReference type="NCBI Taxonomy" id="2527996"/>
    <lineage>
        <taxon>Bacteria</taxon>
        <taxon>Pseudomonadati</taxon>
        <taxon>Planctomycetota</taxon>
        <taxon>Planctomycetia</taxon>
        <taxon>Planctomycetales</taxon>
        <taxon>Planctomycetaceae</taxon>
        <taxon>Crateriforma</taxon>
    </lineage>
</organism>
<dbReference type="Proteomes" id="UP000317238">
    <property type="component" value="Unassembled WGS sequence"/>
</dbReference>
<dbReference type="InterPro" id="IPR011989">
    <property type="entry name" value="ARM-like"/>
</dbReference>
<dbReference type="InterPro" id="IPR004155">
    <property type="entry name" value="PBS_lyase_HEAT"/>
</dbReference>
<dbReference type="AlphaFoldDB" id="A0A5C5Y5K0"/>
<comment type="caution">
    <text evidence="1">The sequence shown here is derived from an EMBL/GenBank/DDBJ whole genome shotgun (WGS) entry which is preliminary data.</text>
</comment>
<keyword evidence="2" id="KW-1185">Reference proteome</keyword>
<proteinExistence type="predicted"/>
<dbReference type="PANTHER" id="PTHR12697:SF5">
    <property type="entry name" value="DEOXYHYPUSINE HYDROXYLASE"/>
    <property type="match status" value="1"/>
</dbReference>
<accession>A0A5C5Y5K0</accession>
<name>A0A5C5Y5K0_9PLAN</name>
<dbReference type="InterPro" id="IPR016024">
    <property type="entry name" value="ARM-type_fold"/>
</dbReference>
<dbReference type="Gene3D" id="1.25.10.10">
    <property type="entry name" value="Leucine-rich Repeat Variant"/>
    <property type="match status" value="1"/>
</dbReference>
<evidence type="ECO:0000313" key="2">
    <source>
        <dbReference type="Proteomes" id="UP000317238"/>
    </source>
</evidence>
<dbReference type="GO" id="GO:0016491">
    <property type="term" value="F:oxidoreductase activity"/>
    <property type="evidence" value="ECO:0007669"/>
    <property type="project" value="TreeGrafter"/>
</dbReference>
<protein>
    <submittedName>
        <fullName evidence="1">HEAT repeat protein</fullName>
    </submittedName>
</protein>
<evidence type="ECO:0000313" key="1">
    <source>
        <dbReference type="EMBL" id="TWT69931.1"/>
    </source>
</evidence>
<sequence>MGPTDRNGSIGRGDCAGPHSVPIPAVAETGSFTVAEKLPLEAAIVVCYIAKRSRCLGIGPSLTRSFTSLDSRMIRSRIEPSRPAKAIRLGFAIRSAVLLGTIMTIAPGCHDGPLYALKKVNPYFVMKEWRDDRQLGITDFERHQELQDVAGGIARMTADRQQYWLSELDKIYEHDPSAEMRRLAVVAAGRAAEANGLELLRKGLDDDDFKVRMEACRGLGKRGDEEAARLLATTVNADPDDDVRNSAIAALGRFQSPVAVDALRIALNDSDPSTQRLAVNSLRDATGKDFGDQPQEWIAALDAAGSDSAGTEASTERF</sequence>
<dbReference type="SUPFAM" id="SSF48371">
    <property type="entry name" value="ARM repeat"/>
    <property type="match status" value="1"/>
</dbReference>
<dbReference type="PANTHER" id="PTHR12697">
    <property type="entry name" value="PBS LYASE HEAT-LIKE PROTEIN"/>
    <property type="match status" value="1"/>
</dbReference>
<dbReference type="Pfam" id="PF13646">
    <property type="entry name" value="HEAT_2"/>
    <property type="match status" value="1"/>
</dbReference>
<dbReference type="SMART" id="SM00567">
    <property type="entry name" value="EZ_HEAT"/>
    <property type="match status" value="3"/>
</dbReference>